<sequence length="342" mass="36223">IPLAGNFLQQELAIATGVVEAMIVDVQCIMPALGGLAKNFHTKLISTSPKAKFPFAEHIEFEEARAMEIAKQIVRSAIENFPNRKTEAHVPEHSNPLVAGFTAENIFTMLGGRYRPSYRPLNDAIITGRIRGVAGVVGCNNPKVRHDYGHVEMTKELIANDVLVAVTGCTAVADAKAGLLAPEAAERLAGKGLREVCRAVGAPPVLNLGSCVDNSRILVVLSNVVREGGLGESIADLPVAGAAPEWMSEKAVSIGFYVVASGVYTVLGEPLPVQGAPAVAQFVTEGIEEYFGGKFAFEADPIRAAHLMIDHIDAKRAALHLPGPMYEVPYAPKTGAEVKAAG</sequence>
<dbReference type="GO" id="GO:0046872">
    <property type="term" value="F:metal ion binding"/>
    <property type="evidence" value="ECO:0007669"/>
    <property type="project" value="UniProtKB-KW"/>
</dbReference>
<dbReference type="EMBL" id="BARU01005488">
    <property type="protein sequence ID" value="GAH37072.1"/>
    <property type="molecule type" value="Genomic_DNA"/>
</dbReference>
<dbReference type="InterPro" id="IPR011254">
    <property type="entry name" value="Prismane-like_sf"/>
</dbReference>
<dbReference type="Pfam" id="PF03063">
    <property type="entry name" value="Prismane"/>
    <property type="match status" value="1"/>
</dbReference>
<keyword evidence="2" id="KW-0408">Iron</keyword>
<keyword evidence="3" id="KW-0411">Iron-sulfur</keyword>
<dbReference type="GO" id="GO:0050418">
    <property type="term" value="F:hydroxylamine reductase activity"/>
    <property type="evidence" value="ECO:0007669"/>
    <property type="project" value="TreeGrafter"/>
</dbReference>
<protein>
    <recommendedName>
        <fullName evidence="5">Carbon monoxide dehydrogenase</fullName>
    </recommendedName>
</protein>
<evidence type="ECO:0000256" key="3">
    <source>
        <dbReference type="ARBA" id="ARBA00023014"/>
    </source>
</evidence>
<proteinExistence type="predicted"/>
<keyword evidence="1" id="KW-0479">Metal-binding</keyword>
<dbReference type="InterPro" id="IPR004137">
    <property type="entry name" value="HCP/CODH"/>
</dbReference>
<evidence type="ECO:0000313" key="4">
    <source>
        <dbReference type="EMBL" id="GAH37072.1"/>
    </source>
</evidence>
<name>X1EWZ3_9ZZZZ</name>
<accession>X1EWZ3</accession>
<gene>
    <name evidence="4" type="ORF">S03H2_10690</name>
</gene>
<dbReference type="GO" id="GO:0051536">
    <property type="term" value="F:iron-sulfur cluster binding"/>
    <property type="evidence" value="ECO:0007669"/>
    <property type="project" value="UniProtKB-KW"/>
</dbReference>
<comment type="caution">
    <text evidence="4">The sequence shown here is derived from an EMBL/GenBank/DDBJ whole genome shotgun (WGS) entry which is preliminary data.</text>
</comment>
<dbReference type="InterPro" id="IPR016099">
    <property type="entry name" value="Prismane-like_a/b-sand"/>
</dbReference>
<dbReference type="PANTHER" id="PTHR30109:SF4">
    <property type="entry name" value="CARBON MONOXIDE DEHYDROGENASE"/>
    <property type="match status" value="1"/>
</dbReference>
<evidence type="ECO:0008006" key="5">
    <source>
        <dbReference type="Google" id="ProtNLM"/>
    </source>
</evidence>
<dbReference type="GO" id="GO:0042542">
    <property type="term" value="P:response to hydrogen peroxide"/>
    <property type="evidence" value="ECO:0007669"/>
    <property type="project" value="TreeGrafter"/>
</dbReference>
<dbReference type="GO" id="GO:0004601">
    <property type="term" value="F:peroxidase activity"/>
    <property type="evidence" value="ECO:0007669"/>
    <property type="project" value="TreeGrafter"/>
</dbReference>
<feature type="non-terminal residue" evidence="4">
    <location>
        <position position="1"/>
    </location>
</feature>
<dbReference type="SUPFAM" id="SSF56821">
    <property type="entry name" value="Prismane protein-like"/>
    <property type="match status" value="1"/>
</dbReference>
<evidence type="ECO:0000256" key="1">
    <source>
        <dbReference type="ARBA" id="ARBA00022723"/>
    </source>
</evidence>
<organism evidence="4">
    <name type="scientific">marine sediment metagenome</name>
    <dbReference type="NCBI Taxonomy" id="412755"/>
    <lineage>
        <taxon>unclassified sequences</taxon>
        <taxon>metagenomes</taxon>
        <taxon>ecological metagenomes</taxon>
    </lineage>
</organism>
<dbReference type="PANTHER" id="PTHR30109">
    <property type="entry name" value="HYDROXYLAMINE REDUCTASE"/>
    <property type="match status" value="1"/>
</dbReference>
<dbReference type="Gene3D" id="3.40.50.2030">
    <property type="match status" value="2"/>
</dbReference>
<evidence type="ECO:0000256" key="2">
    <source>
        <dbReference type="ARBA" id="ARBA00023004"/>
    </source>
</evidence>
<reference evidence="4" key="1">
    <citation type="journal article" date="2014" name="Front. Microbiol.">
        <title>High frequency of phylogenetically diverse reductive dehalogenase-homologous genes in deep subseafloor sedimentary metagenomes.</title>
        <authorList>
            <person name="Kawai M."/>
            <person name="Futagami T."/>
            <person name="Toyoda A."/>
            <person name="Takaki Y."/>
            <person name="Nishi S."/>
            <person name="Hori S."/>
            <person name="Arai W."/>
            <person name="Tsubouchi T."/>
            <person name="Morono Y."/>
            <person name="Uchiyama I."/>
            <person name="Ito T."/>
            <person name="Fujiyama A."/>
            <person name="Inagaki F."/>
            <person name="Takami H."/>
        </authorList>
    </citation>
    <scope>NUCLEOTIDE SEQUENCE</scope>
    <source>
        <strain evidence="4">Expedition CK06-06</strain>
    </source>
</reference>
<dbReference type="AlphaFoldDB" id="X1EWZ3"/>